<proteinExistence type="predicted"/>
<comment type="caution">
    <text evidence="2">The sequence shown here is derived from an EMBL/GenBank/DDBJ whole genome shotgun (WGS) entry which is preliminary data.</text>
</comment>
<accession>A0ABT1EE63</accession>
<dbReference type="EMBL" id="JAMZFV010000001">
    <property type="protein sequence ID" value="MCP1109001.1"/>
    <property type="molecule type" value="Genomic_DNA"/>
</dbReference>
<evidence type="ECO:0000313" key="2">
    <source>
        <dbReference type="EMBL" id="MCP1109001.1"/>
    </source>
</evidence>
<keyword evidence="3" id="KW-1185">Reference proteome</keyword>
<sequence>MTTNNMPREQPVIYISYNKEETELLLHTLEYNGITAVYQPIGKGVMPEMFKDSLSKGEQISVPADQEEQAKALIEALGLHKEDTSPPITYKKSTMWLARIGIGLIVVIILFRFYCLHFNIASLTARF</sequence>
<gene>
    <name evidence="2" type="ORF">NK118_01890</name>
</gene>
<name>A0ABT1EE63_9FIRM</name>
<keyword evidence="1" id="KW-1133">Transmembrane helix</keyword>
<evidence type="ECO:0000256" key="1">
    <source>
        <dbReference type="SAM" id="Phobius"/>
    </source>
</evidence>
<keyword evidence="1" id="KW-0812">Transmembrane</keyword>
<evidence type="ECO:0008006" key="4">
    <source>
        <dbReference type="Google" id="ProtNLM"/>
    </source>
</evidence>
<dbReference type="Proteomes" id="UP001523565">
    <property type="component" value="Unassembled WGS sequence"/>
</dbReference>
<reference evidence="2 3" key="1">
    <citation type="journal article" date="2022" name="Genome Biol. Evol.">
        <title>Host diet, physiology and behaviors set the stage for Lachnospiraceae cladogenesis.</title>
        <authorList>
            <person name="Vera-Ponce De Leon A."/>
            <person name="Schneider M."/>
            <person name="Jahnes B.C."/>
            <person name="Sadowski V."/>
            <person name="Camuy-Velez L.A."/>
            <person name="Duan J."/>
            <person name="Sabree Z.L."/>
        </authorList>
    </citation>
    <scope>NUCLEOTIDE SEQUENCE [LARGE SCALE GENOMIC DNA]</scope>
    <source>
        <strain evidence="2 3">PAL227</strain>
    </source>
</reference>
<evidence type="ECO:0000313" key="3">
    <source>
        <dbReference type="Proteomes" id="UP001523565"/>
    </source>
</evidence>
<keyword evidence="1" id="KW-0472">Membrane</keyword>
<dbReference type="RefSeq" id="WP_262067902.1">
    <property type="nucleotide sequence ID" value="NZ_JAMXOC010000001.1"/>
</dbReference>
<organism evidence="2 3">
    <name type="scientific">Ohessyouella blattaphilus</name>
    <dbReference type="NCBI Taxonomy" id="2949333"/>
    <lineage>
        <taxon>Bacteria</taxon>
        <taxon>Bacillati</taxon>
        <taxon>Bacillota</taxon>
        <taxon>Clostridia</taxon>
        <taxon>Lachnospirales</taxon>
        <taxon>Lachnospiraceae</taxon>
        <taxon>Ohessyouella</taxon>
    </lineage>
</organism>
<feature type="transmembrane region" description="Helical" evidence="1">
    <location>
        <begin position="96"/>
        <end position="114"/>
    </location>
</feature>
<protein>
    <recommendedName>
        <fullName evidence="4">DUF2007 domain-containing protein</fullName>
    </recommendedName>
</protein>